<feature type="transmembrane region" description="Helical" evidence="2">
    <location>
        <begin position="12"/>
        <end position="29"/>
    </location>
</feature>
<dbReference type="Proteomes" id="UP001601948">
    <property type="component" value="Unassembled WGS sequence"/>
</dbReference>
<name>A0ABW6R8N8_9NOCA</name>
<evidence type="ECO:0000313" key="4">
    <source>
        <dbReference type="Proteomes" id="UP001601948"/>
    </source>
</evidence>
<keyword evidence="2" id="KW-0472">Membrane</keyword>
<reference evidence="3 4" key="1">
    <citation type="submission" date="2024-10" db="EMBL/GenBank/DDBJ databases">
        <title>The Natural Products Discovery Center: Release of the First 8490 Sequenced Strains for Exploring Actinobacteria Biosynthetic Diversity.</title>
        <authorList>
            <person name="Kalkreuter E."/>
            <person name="Kautsar S.A."/>
            <person name="Yang D."/>
            <person name="Bader C.D."/>
            <person name="Teijaro C.N."/>
            <person name="Fluegel L."/>
            <person name="Davis C.M."/>
            <person name="Simpson J.R."/>
            <person name="Lauterbach L."/>
            <person name="Steele A.D."/>
            <person name="Gui C."/>
            <person name="Meng S."/>
            <person name="Li G."/>
            <person name="Viehrig K."/>
            <person name="Ye F."/>
            <person name="Su P."/>
            <person name="Kiefer A.F."/>
            <person name="Nichols A."/>
            <person name="Cepeda A.J."/>
            <person name="Yan W."/>
            <person name="Fan B."/>
            <person name="Jiang Y."/>
            <person name="Adhikari A."/>
            <person name="Zheng C.-J."/>
            <person name="Schuster L."/>
            <person name="Cowan T.M."/>
            <person name="Smanski M.J."/>
            <person name="Chevrette M.G."/>
            <person name="De Carvalho L.P.S."/>
            <person name="Shen B."/>
        </authorList>
    </citation>
    <scope>NUCLEOTIDE SEQUENCE [LARGE SCALE GENOMIC DNA]</scope>
    <source>
        <strain evidence="3 4">NPDC003040</strain>
    </source>
</reference>
<feature type="region of interest" description="Disordered" evidence="1">
    <location>
        <begin position="70"/>
        <end position="111"/>
    </location>
</feature>
<keyword evidence="2" id="KW-0812">Transmembrane</keyword>
<dbReference type="EMBL" id="JBIAPI010000018">
    <property type="protein sequence ID" value="MFF3229070.1"/>
    <property type="molecule type" value="Genomic_DNA"/>
</dbReference>
<dbReference type="Pfam" id="PF19950">
    <property type="entry name" value="DUF6412"/>
    <property type="match status" value="1"/>
</dbReference>
<accession>A0ABW6R8N8</accession>
<sequence>MCYGWRNGAEVLFFLLSWATAALVAYVFPTYDGSSMLMVGLLVTIAAVAALVLVNRAGDLLFGWCRTTRGPTADERRLHGSFRRHSHPDTAGRPRPRAPGVLAGATLSADF</sequence>
<keyword evidence="4" id="KW-1185">Reference proteome</keyword>
<feature type="transmembrane region" description="Helical" evidence="2">
    <location>
        <begin position="35"/>
        <end position="54"/>
    </location>
</feature>
<evidence type="ECO:0000256" key="1">
    <source>
        <dbReference type="SAM" id="MobiDB-lite"/>
    </source>
</evidence>
<dbReference type="InterPro" id="IPR045635">
    <property type="entry name" value="DUF6412"/>
</dbReference>
<evidence type="ECO:0000256" key="2">
    <source>
        <dbReference type="SAM" id="Phobius"/>
    </source>
</evidence>
<keyword evidence="2" id="KW-1133">Transmembrane helix</keyword>
<protein>
    <submittedName>
        <fullName evidence="3">DUF6412 domain-containing protein</fullName>
    </submittedName>
</protein>
<organism evidence="3 4">
    <name type="scientific">Nocardia suismassiliense</name>
    <dbReference type="NCBI Taxonomy" id="2077092"/>
    <lineage>
        <taxon>Bacteria</taxon>
        <taxon>Bacillati</taxon>
        <taxon>Actinomycetota</taxon>
        <taxon>Actinomycetes</taxon>
        <taxon>Mycobacteriales</taxon>
        <taxon>Nocardiaceae</taxon>
        <taxon>Nocardia</taxon>
    </lineage>
</organism>
<dbReference type="RefSeq" id="WP_387726480.1">
    <property type="nucleotide sequence ID" value="NZ_JBIAPI010000018.1"/>
</dbReference>
<evidence type="ECO:0000313" key="3">
    <source>
        <dbReference type="EMBL" id="MFF3229070.1"/>
    </source>
</evidence>
<proteinExistence type="predicted"/>
<comment type="caution">
    <text evidence="3">The sequence shown here is derived from an EMBL/GenBank/DDBJ whole genome shotgun (WGS) entry which is preliminary data.</text>
</comment>
<gene>
    <name evidence="3" type="ORF">ACFYV7_40210</name>
</gene>